<dbReference type="RefSeq" id="WP_105742990.1">
    <property type="nucleotide sequence ID" value="NZ_PVBR01000012.1"/>
</dbReference>
<comment type="caution">
    <text evidence="2">The sequence shown here is derived from an EMBL/GenBank/DDBJ whole genome shotgun (WGS) entry which is preliminary data.</text>
</comment>
<accession>A0A2S9IP96</accession>
<proteinExistence type="predicted"/>
<sequence>MTKPETARATLKKIEAGEPLRLLIGRFPDMSEIVLEASYAARLREKIAMEMALLADGDEPGPGASPAAAIAEAETAESGPQPSQAATERTIRP</sequence>
<name>A0A2S9IP96_9HYPH</name>
<dbReference type="EMBL" id="PVBR01000012">
    <property type="protein sequence ID" value="PRD42351.1"/>
    <property type="molecule type" value="Genomic_DNA"/>
</dbReference>
<gene>
    <name evidence="2" type="ORF">C5748_16285</name>
</gene>
<evidence type="ECO:0000313" key="3">
    <source>
        <dbReference type="Proteomes" id="UP000239434"/>
    </source>
</evidence>
<dbReference type="Proteomes" id="UP000239434">
    <property type="component" value="Unassembled WGS sequence"/>
</dbReference>
<feature type="region of interest" description="Disordered" evidence="1">
    <location>
        <begin position="57"/>
        <end position="93"/>
    </location>
</feature>
<dbReference type="AlphaFoldDB" id="A0A2S9IP96"/>
<protein>
    <submittedName>
        <fullName evidence="2">Uncharacterized protein</fullName>
    </submittedName>
</protein>
<organism evidence="2 3">
    <name type="scientific">Phyllobacterium phragmitis</name>
    <dbReference type="NCBI Taxonomy" id="2670329"/>
    <lineage>
        <taxon>Bacteria</taxon>
        <taxon>Pseudomonadati</taxon>
        <taxon>Pseudomonadota</taxon>
        <taxon>Alphaproteobacteria</taxon>
        <taxon>Hyphomicrobiales</taxon>
        <taxon>Phyllobacteriaceae</taxon>
        <taxon>Phyllobacterium</taxon>
    </lineage>
</organism>
<evidence type="ECO:0000313" key="2">
    <source>
        <dbReference type="EMBL" id="PRD42351.1"/>
    </source>
</evidence>
<feature type="compositionally biased region" description="Low complexity" evidence="1">
    <location>
        <begin position="61"/>
        <end position="79"/>
    </location>
</feature>
<reference evidence="2 3" key="1">
    <citation type="submission" date="2018-02" db="EMBL/GenBank/DDBJ databases">
        <title>The draft genome of Phyllobacterium sp. 1N-3.</title>
        <authorList>
            <person name="Liu L."/>
            <person name="Li L."/>
            <person name="Zhang X."/>
            <person name="Wang T."/>
            <person name="Liang L."/>
        </authorList>
    </citation>
    <scope>NUCLEOTIDE SEQUENCE [LARGE SCALE GENOMIC DNA]</scope>
    <source>
        <strain evidence="2 3">1N-3</strain>
    </source>
</reference>
<keyword evidence="3" id="KW-1185">Reference proteome</keyword>
<evidence type="ECO:0000256" key="1">
    <source>
        <dbReference type="SAM" id="MobiDB-lite"/>
    </source>
</evidence>